<protein>
    <submittedName>
        <fullName evidence="1">Uncharacterized protein</fullName>
    </submittedName>
</protein>
<gene>
    <name evidence="1" type="ORF">CCHR01_05488</name>
</gene>
<keyword evidence="2" id="KW-1185">Reference proteome</keyword>
<evidence type="ECO:0000313" key="1">
    <source>
        <dbReference type="EMBL" id="KAK1851893.1"/>
    </source>
</evidence>
<evidence type="ECO:0000313" key="2">
    <source>
        <dbReference type="Proteomes" id="UP001243330"/>
    </source>
</evidence>
<dbReference type="EMBL" id="JAQOWY010000087">
    <property type="protein sequence ID" value="KAK1851893.1"/>
    <property type="molecule type" value="Genomic_DNA"/>
</dbReference>
<comment type="caution">
    <text evidence="1">The sequence shown here is derived from an EMBL/GenBank/DDBJ whole genome shotgun (WGS) entry which is preliminary data.</text>
</comment>
<accession>A0AAD9APY9</accession>
<sequence>MCLGSLARSNCHRHHALRFLLAPLPTMTANVDLQLKLEALDSSWLRPRLQGTLIHQQQRNRYNTSDVEGHFNGVDGVEPWAACEQFRKSQQRGCSLKKPCAPSCRLARKPPNPRHG</sequence>
<name>A0AAD9APY9_9PEZI</name>
<proteinExistence type="predicted"/>
<organism evidence="1 2">
    <name type="scientific">Colletotrichum chrysophilum</name>
    <dbReference type="NCBI Taxonomy" id="1836956"/>
    <lineage>
        <taxon>Eukaryota</taxon>
        <taxon>Fungi</taxon>
        <taxon>Dikarya</taxon>
        <taxon>Ascomycota</taxon>
        <taxon>Pezizomycotina</taxon>
        <taxon>Sordariomycetes</taxon>
        <taxon>Hypocreomycetidae</taxon>
        <taxon>Glomerellales</taxon>
        <taxon>Glomerellaceae</taxon>
        <taxon>Colletotrichum</taxon>
        <taxon>Colletotrichum gloeosporioides species complex</taxon>
    </lineage>
</organism>
<reference evidence="1" key="1">
    <citation type="submission" date="2023-01" db="EMBL/GenBank/DDBJ databases">
        <title>Colletotrichum chrysophilum M932 genome sequence.</title>
        <authorList>
            <person name="Baroncelli R."/>
        </authorList>
    </citation>
    <scope>NUCLEOTIDE SEQUENCE</scope>
    <source>
        <strain evidence="1">M932</strain>
    </source>
</reference>
<dbReference type="AlphaFoldDB" id="A0AAD9APY9"/>
<dbReference type="Proteomes" id="UP001243330">
    <property type="component" value="Unassembled WGS sequence"/>
</dbReference>